<dbReference type="EMBL" id="WSZM01000093">
    <property type="protein sequence ID" value="KAF4042958.1"/>
    <property type="molecule type" value="Genomic_DNA"/>
</dbReference>
<protein>
    <recommendedName>
        <fullName evidence="6">FLYWCH-type domain-containing protein</fullName>
    </recommendedName>
</protein>
<feature type="compositionally biased region" description="Polar residues" evidence="1">
    <location>
        <begin position="1"/>
        <end position="16"/>
    </location>
</feature>
<feature type="region of interest" description="Disordered" evidence="1">
    <location>
        <begin position="232"/>
        <end position="254"/>
    </location>
</feature>
<name>A0A833SZM1_PHYIN</name>
<sequence length="254" mass="28377">MPETSFSEETLSNSHHSYAYHPDSDRSGSDNSDVYHSESDLSESDLSDPYHPNSNQSDLNMPWTSSHDGEGMSDVLSGHTEIILSQSSSLDVEDNDGHQVEAIDESAGFALPSGVEAVPGSRTVTYQGYPYSFYYGGFTMNYRCSAYRRAYCLAKLNTNNPLERYNRTLNDDFSVRYPDIIQLISVIKKQSHENVLMINDISNRSATATAHAEPQQAPRFESESNIVFDTDLELDDSDDFDSDNDPEASMSPEY</sequence>
<evidence type="ECO:0000313" key="3">
    <source>
        <dbReference type="EMBL" id="KAF4042958.1"/>
    </source>
</evidence>
<feature type="compositionally biased region" description="Polar residues" evidence="1">
    <location>
        <begin position="52"/>
        <end position="66"/>
    </location>
</feature>
<dbReference type="AlphaFoldDB" id="A0A833SZM1"/>
<dbReference type="EMBL" id="JAACNO010003269">
    <property type="protein sequence ID" value="KAF4127415.1"/>
    <property type="molecule type" value="Genomic_DNA"/>
</dbReference>
<dbReference type="Proteomes" id="UP000602510">
    <property type="component" value="Unassembled WGS sequence"/>
</dbReference>
<accession>A0A833SZM1</accession>
<dbReference type="Proteomes" id="UP000704712">
    <property type="component" value="Unassembled WGS sequence"/>
</dbReference>
<feature type="compositionally biased region" description="Acidic residues" evidence="1">
    <location>
        <begin position="232"/>
        <end position="246"/>
    </location>
</feature>
<proteinExistence type="predicted"/>
<gene>
    <name evidence="3" type="ORF">GN244_ATG04699</name>
    <name evidence="2" type="ORF">GN244_ATG07928</name>
    <name evidence="4" type="ORF">GN958_ATG23395</name>
</gene>
<reference evidence="3" key="1">
    <citation type="submission" date="2020-04" db="EMBL/GenBank/DDBJ databases">
        <title>Hybrid Assembly of Korean Phytophthora infestans isolates.</title>
        <authorList>
            <person name="Prokchorchik M."/>
            <person name="Lee Y."/>
            <person name="Seo J."/>
            <person name="Cho J.-H."/>
            <person name="Park Y.-E."/>
            <person name="Jang D.-C."/>
            <person name="Im J.-S."/>
            <person name="Choi J.-G."/>
            <person name="Park H.-J."/>
            <person name="Lee G.-B."/>
            <person name="Lee Y.-G."/>
            <person name="Hong S.-Y."/>
            <person name="Cho K."/>
            <person name="Sohn K.H."/>
        </authorList>
    </citation>
    <scope>NUCLEOTIDE SEQUENCE</scope>
    <source>
        <strain evidence="3">KR_1_A1</strain>
        <strain evidence="4">KR_2_A2</strain>
    </source>
</reference>
<feature type="region of interest" description="Disordered" evidence="1">
    <location>
        <begin position="1"/>
        <end position="74"/>
    </location>
</feature>
<organism evidence="3 5">
    <name type="scientific">Phytophthora infestans</name>
    <name type="common">Potato late blight agent</name>
    <name type="synonym">Botrytis infestans</name>
    <dbReference type="NCBI Taxonomy" id="4787"/>
    <lineage>
        <taxon>Eukaryota</taxon>
        <taxon>Sar</taxon>
        <taxon>Stramenopiles</taxon>
        <taxon>Oomycota</taxon>
        <taxon>Peronosporomycetes</taxon>
        <taxon>Peronosporales</taxon>
        <taxon>Peronosporaceae</taxon>
        <taxon>Phytophthora</taxon>
    </lineage>
</organism>
<evidence type="ECO:0000256" key="1">
    <source>
        <dbReference type="SAM" id="MobiDB-lite"/>
    </source>
</evidence>
<evidence type="ECO:0000313" key="4">
    <source>
        <dbReference type="EMBL" id="KAF4127415.1"/>
    </source>
</evidence>
<comment type="caution">
    <text evidence="3">The sequence shown here is derived from an EMBL/GenBank/DDBJ whole genome shotgun (WGS) entry which is preliminary data.</text>
</comment>
<keyword evidence="5" id="KW-1185">Reference proteome</keyword>
<dbReference type="EMBL" id="WSZM01000160">
    <property type="protein sequence ID" value="KAF4039835.1"/>
    <property type="molecule type" value="Genomic_DNA"/>
</dbReference>
<feature type="compositionally biased region" description="Basic and acidic residues" evidence="1">
    <location>
        <begin position="22"/>
        <end position="39"/>
    </location>
</feature>
<evidence type="ECO:0000313" key="5">
    <source>
        <dbReference type="Proteomes" id="UP000602510"/>
    </source>
</evidence>
<evidence type="ECO:0008006" key="6">
    <source>
        <dbReference type="Google" id="ProtNLM"/>
    </source>
</evidence>
<evidence type="ECO:0000313" key="2">
    <source>
        <dbReference type="EMBL" id="KAF4039835.1"/>
    </source>
</evidence>